<dbReference type="GO" id="GO:0005886">
    <property type="term" value="C:plasma membrane"/>
    <property type="evidence" value="ECO:0007669"/>
    <property type="project" value="UniProtKB-SubCell"/>
</dbReference>
<keyword evidence="10" id="KW-1185">Reference proteome</keyword>
<dbReference type="PROSITE" id="PS50850">
    <property type="entry name" value="MFS"/>
    <property type="match status" value="1"/>
</dbReference>
<feature type="transmembrane region" description="Helical" evidence="6">
    <location>
        <begin position="150"/>
        <end position="171"/>
    </location>
</feature>
<evidence type="ECO:0000313" key="11">
    <source>
        <dbReference type="Proteomes" id="UP000752647"/>
    </source>
</evidence>
<dbReference type="Proteomes" id="UP000752647">
    <property type="component" value="Unassembled WGS sequence"/>
</dbReference>
<evidence type="ECO:0000256" key="5">
    <source>
        <dbReference type="ARBA" id="ARBA00023136"/>
    </source>
</evidence>
<keyword evidence="4 6" id="KW-1133">Transmembrane helix</keyword>
<comment type="subcellular location">
    <subcellularLocation>
        <location evidence="1">Cell membrane</location>
        <topology evidence="1">Multi-pass membrane protein</topology>
    </subcellularLocation>
</comment>
<evidence type="ECO:0000259" key="7">
    <source>
        <dbReference type="PROSITE" id="PS50850"/>
    </source>
</evidence>
<dbReference type="OMA" id="SDITWGI"/>
<evidence type="ECO:0000256" key="1">
    <source>
        <dbReference type="ARBA" id="ARBA00004651"/>
    </source>
</evidence>
<dbReference type="GeneID" id="34300145"/>
<feature type="transmembrane region" description="Helical" evidence="6">
    <location>
        <begin position="328"/>
        <end position="349"/>
    </location>
</feature>
<sequence length="426" mass="46227">MTQSQTSNKEDNLMSSKMTSEQKVVLGSTTLGFTLDHMDATFLSFALAPMIAELHITGAQGGIIAAMSNWGALLGSVLFGILADRIGRVRVLSYTVMLVTFATVILAFLDNAHTIYASRFLLGMGTGGEYGVSMALIAESFRANRVGRMSSITAIGGQVGAILAAILATLIMPAFGWRGLFMIGFLPLIVVYIVRRHLKETPAFEQLKSDYKSGRKKFSFKFIANTPKRAYTSLVLIIMLTIQTSGYYGLMNWLPTIMRKQLGITATVTAGYVNLGMIPIILGMAVGMMTFGNILDRIGPRQAFAIFLVGSAIMIYTFTFAYNMWTLTILGAIVGFFSNGMYGGFGAVISRLYPAEIRATAANTLMGSGRALGAFSSVVIGWIMDNYDVAAVMLSLTIMYLISLAFMLTIPDFKKLGANSQYQETN</sequence>
<feature type="transmembrane region" description="Helical" evidence="6">
    <location>
        <begin position="177"/>
        <end position="194"/>
    </location>
</feature>
<dbReference type="GO" id="GO:0046943">
    <property type="term" value="F:carboxylic acid transmembrane transporter activity"/>
    <property type="evidence" value="ECO:0007669"/>
    <property type="project" value="TreeGrafter"/>
</dbReference>
<dbReference type="Gene3D" id="1.20.1250.20">
    <property type="entry name" value="MFS general substrate transporter like domains"/>
    <property type="match status" value="1"/>
</dbReference>
<protein>
    <submittedName>
        <fullName evidence="8 9">MFS transporter</fullName>
    </submittedName>
</protein>
<feature type="transmembrane region" description="Helical" evidence="6">
    <location>
        <begin position="63"/>
        <end position="84"/>
    </location>
</feature>
<dbReference type="InterPro" id="IPR020846">
    <property type="entry name" value="MFS_dom"/>
</dbReference>
<gene>
    <name evidence="8" type="ORF">C122C_1983</name>
    <name evidence="9" type="ORF">KIJ12_03460</name>
</gene>
<feature type="transmembrane region" description="Helical" evidence="6">
    <location>
        <begin position="303"/>
        <end position="322"/>
    </location>
</feature>
<dbReference type="SUPFAM" id="SSF103473">
    <property type="entry name" value="MFS general substrate transporter"/>
    <property type="match status" value="1"/>
</dbReference>
<evidence type="ECO:0000256" key="4">
    <source>
        <dbReference type="ARBA" id="ARBA00022989"/>
    </source>
</evidence>
<evidence type="ECO:0000313" key="10">
    <source>
        <dbReference type="Proteomes" id="UP000199271"/>
    </source>
</evidence>
<dbReference type="InterPro" id="IPR036259">
    <property type="entry name" value="MFS_trans_sf"/>
</dbReference>
<evidence type="ECO:0000256" key="3">
    <source>
        <dbReference type="ARBA" id="ARBA00022692"/>
    </source>
</evidence>
<organism evidence="9 11">
    <name type="scientific">Leuconostoc gasicomitatum</name>
    <dbReference type="NCBI Taxonomy" id="115778"/>
    <lineage>
        <taxon>Bacteria</taxon>
        <taxon>Bacillati</taxon>
        <taxon>Bacillota</taxon>
        <taxon>Bacilli</taxon>
        <taxon>Lactobacillales</taxon>
        <taxon>Lactobacillaceae</taxon>
        <taxon>Leuconostoc</taxon>
        <taxon>Leuconostoc gelidum group</taxon>
    </lineage>
</organism>
<feature type="domain" description="Major facilitator superfamily (MFS) profile" evidence="7">
    <location>
        <begin position="25"/>
        <end position="415"/>
    </location>
</feature>
<dbReference type="PANTHER" id="PTHR23508">
    <property type="entry name" value="CARBOXYLIC ACID TRANSPORTER PROTEIN HOMOLOG"/>
    <property type="match status" value="1"/>
</dbReference>
<accession>A0A9Q3SWP1</accession>
<feature type="transmembrane region" description="Helical" evidence="6">
    <location>
        <begin position="270"/>
        <end position="291"/>
    </location>
</feature>
<evidence type="ECO:0000313" key="9">
    <source>
        <dbReference type="EMBL" id="MBZ5962224.1"/>
    </source>
</evidence>
<dbReference type="AlphaFoldDB" id="A0A9Q3SWP1"/>
<dbReference type="PANTHER" id="PTHR23508:SF10">
    <property type="entry name" value="CARBOXYLIC ACID TRANSPORTER PROTEIN HOMOLOG"/>
    <property type="match status" value="1"/>
</dbReference>
<evidence type="ECO:0000256" key="6">
    <source>
        <dbReference type="SAM" id="Phobius"/>
    </source>
</evidence>
<feature type="transmembrane region" description="Helical" evidence="6">
    <location>
        <begin position="91"/>
        <end position="109"/>
    </location>
</feature>
<feature type="transmembrane region" description="Helical" evidence="6">
    <location>
        <begin position="389"/>
        <end position="410"/>
    </location>
</feature>
<name>A0A9Q3SWP1_9LACO</name>
<dbReference type="Pfam" id="PF07690">
    <property type="entry name" value="MFS_1"/>
    <property type="match status" value="2"/>
</dbReference>
<feature type="transmembrane region" description="Helical" evidence="6">
    <location>
        <begin position="115"/>
        <end position="138"/>
    </location>
</feature>
<keyword evidence="5 6" id="KW-0472">Membrane</keyword>
<dbReference type="EMBL" id="FBSY01000001">
    <property type="protein sequence ID" value="CUW04610.1"/>
    <property type="molecule type" value="Genomic_DNA"/>
</dbReference>
<feature type="transmembrane region" description="Helical" evidence="6">
    <location>
        <begin position="230"/>
        <end position="250"/>
    </location>
</feature>
<evidence type="ECO:0000256" key="2">
    <source>
        <dbReference type="ARBA" id="ARBA00022448"/>
    </source>
</evidence>
<keyword evidence="2" id="KW-0813">Transport</keyword>
<proteinExistence type="predicted"/>
<feature type="transmembrane region" description="Helical" evidence="6">
    <location>
        <begin position="361"/>
        <end position="383"/>
    </location>
</feature>
<comment type="caution">
    <text evidence="9">The sequence shown here is derived from an EMBL/GenBank/DDBJ whole genome shotgun (WGS) entry which is preliminary data.</text>
</comment>
<dbReference type="Proteomes" id="UP000199271">
    <property type="component" value="Unassembled WGS sequence"/>
</dbReference>
<feature type="transmembrane region" description="Helical" evidence="6">
    <location>
        <begin position="24"/>
        <end position="51"/>
    </location>
</feature>
<dbReference type="EMBL" id="JAHBFI010000008">
    <property type="protein sequence ID" value="MBZ5962224.1"/>
    <property type="molecule type" value="Genomic_DNA"/>
</dbReference>
<dbReference type="InterPro" id="IPR011701">
    <property type="entry name" value="MFS"/>
</dbReference>
<evidence type="ECO:0000313" key="8">
    <source>
        <dbReference type="EMBL" id="CUW04610.1"/>
    </source>
</evidence>
<reference evidence="8 10" key="1">
    <citation type="submission" date="2015-12" db="EMBL/GenBank/DDBJ databases">
        <authorList>
            <person name="Andreevskaya M."/>
        </authorList>
    </citation>
    <scope>NUCLEOTIDE SEQUENCE [LARGE SCALE GENOMIC DNA]</scope>
    <source>
        <strain evidence="8 10">C122c</strain>
    </source>
</reference>
<keyword evidence="3 6" id="KW-0812">Transmembrane</keyword>
<dbReference type="RefSeq" id="WP_010382882.1">
    <property type="nucleotide sequence ID" value="NZ_BPKT01000004.1"/>
</dbReference>
<reference evidence="9" key="2">
    <citation type="submission" date="2021-05" db="EMBL/GenBank/DDBJ databases">
        <title>Pangenome of Leuconostoc gelidum warrants species status for Leuconostoc gelidum subsp. gasicomitatum.</title>
        <authorList>
            <person name="Johansson P."/>
            <person name="Sade E."/>
            <person name="Hultman J."/>
            <person name="Auvinen P."/>
            <person name="Bjorkroth J."/>
        </authorList>
    </citation>
    <scope>NUCLEOTIDE SEQUENCE</scope>
    <source>
        <strain evidence="9">A.21.4</strain>
    </source>
</reference>